<accession>A0ACB9NVR9</accession>
<name>A0ACB9NVR9_9MYRT</name>
<sequence>MLESCDALMGRSRARVKDDSRLVEMPAVKEEGTGPKDSLKSRVLRRLIAWAIIPIIGDSATADLKTALWSIILFQYVPRVFLMLPLRSQLVDASGGLAESAWAAAAYNLFLYFVGSHVSGACFYILNITRQDACWRAACDLEAPSCQYSYLNCHSLGDLGRASWLSNLAAITSLYIREILFEIWICTLGLVLFALLLGNMARYLQSTTKRLDEWRLRWRDMEQWMHHRHLPPNLKQSVRTYEQFKWVATRGVDEEFLLRNLPPDLRRNIKRYLSLELVRRVPLFNQMDDRMLDAICERLKPVLFTEKMLLVREGDPVKEMFFLIRGHLDSWTTGGGRTGFFNSICLSPGDFCGDELLTWALDPRTSIVLPSSTRTVKAVKDVEAFALAADDLKFVASQYRRLHSKELRHKFRFYSHQWRTWAACFIQAAWRRCKKLKEEGKLSASEENATGPRVTISPGSFWDVYAQQLLESTRRDEGRQAAAGDRHRSP</sequence>
<organism evidence="1 2">
    <name type="scientific">Melastoma candidum</name>
    <dbReference type="NCBI Taxonomy" id="119954"/>
    <lineage>
        <taxon>Eukaryota</taxon>
        <taxon>Viridiplantae</taxon>
        <taxon>Streptophyta</taxon>
        <taxon>Embryophyta</taxon>
        <taxon>Tracheophyta</taxon>
        <taxon>Spermatophyta</taxon>
        <taxon>Magnoliopsida</taxon>
        <taxon>eudicotyledons</taxon>
        <taxon>Gunneridae</taxon>
        <taxon>Pentapetalae</taxon>
        <taxon>rosids</taxon>
        <taxon>malvids</taxon>
        <taxon>Myrtales</taxon>
        <taxon>Melastomataceae</taxon>
        <taxon>Melastomatoideae</taxon>
        <taxon>Melastomateae</taxon>
        <taxon>Melastoma</taxon>
    </lineage>
</organism>
<proteinExistence type="predicted"/>
<dbReference type="EMBL" id="CM042886">
    <property type="protein sequence ID" value="KAI4340417.1"/>
    <property type="molecule type" value="Genomic_DNA"/>
</dbReference>
<reference evidence="2" key="1">
    <citation type="journal article" date="2023" name="Front. Plant Sci.">
        <title>Chromosomal-level genome assembly of Melastoma candidum provides insights into trichome evolution.</title>
        <authorList>
            <person name="Zhong Y."/>
            <person name="Wu W."/>
            <person name="Sun C."/>
            <person name="Zou P."/>
            <person name="Liu Y."/>
            <person name="Dai S."/>
            <person name="Zhou R."/>
        </authorList>
    </citation>
    <scope>NUCLEOTIDE SEQUENCE [LARGE SCALE GENOMIC DNA]</scope>
</reference>
<dbReference type="Proteomes" id="UP001057402">
    <property type="component" value="Chromosome 7"/>
</dbReference>
<keyword evidence="2" id="KW-1185">Reference proteome</keyword>
<evidence type="ECO:0000313" key="2">
    <source>
        <dbReference type="Proteomes" id="UP001057402"/>
    </source>
</evidence>
<evidence type="ECO:0000313" key="1">
    <source>
        <dbReference type="EMBL" id="KAI4340417.1"/>
    </source>
</evidence>
<protein>
    <submittedName>
        <fullName evidence="1">Uncharacterized protein</fullName>
    </submittedName>
</protein>
<comment type="caution">
    <text evidence="1">The sequence shown here is derived from an EMBL/GenBank/DDBJ whole genome shotgun (WGS) entry which is preliminary data.</text>
</comment>
<gene>
    <name evidence="1" type="ORF">MLD38_025256</name>
</gene>